<evidence type="ECO:0000259" key="2">
    <source>
        <dbReference type="Pfam" id="PF06722"/>
    </source>
</evidence>
<accession>A0A166PXV9</accession>
<evidence type="ECO:0000313" key="3">
    <source>
        <dbReference type="EMBL" id="KZL67290.1"/>
    </source>
</evidence>
<reference evidence="3 4" key="1">
    <citation type="submission" date="2015-06" db="EMBL/GenBank/DDBJ databases">
        <title>Survival trade-offs in plant roots during colonization by closely related pathogenic and mutualistic fungi.</title>
        <authorList>
            <person name="Hacquard S."/>
            <person name="Kracher B."/>
            <person name="Hiruma K."/>
            <person name="Weinman A."/>
            <person name="Muench P."/>
            <person name="Garrido Oter R."/>
            <person name="Ver Loren van Themaat E."/>
            <person name="Dallerey J.-F."/>
            <person name="Damm U."/>
            <person name="Henrissat B."/>
            <person name="Lespinet O."/>
            <person name="Thon M."/>
            <person name="Kemen E."/>
            <person name="McHardy A.C."/>
            <person name="Schulze-Lefert P."/>
            <person name="O'Connell R.J."/>
        </authorList>
    </citation>
    <scope>NUCLEOTIDE SEQUENCE [LARGE SCALE GENOMIC DNA]</scope>
    <source>
        <strain evidence="3 4">0861</strain>
    </source>
</reference>
<evidence type="ECO:0000313" key="4">
    <source>
        <dbReference type="Proteomes" id="UP000076552"/>
    </source>
</evidence>
<comment type="caution">
    <text evidence="3">The sequence shown here is derived from an EMBL/GenBank/DDBJ whole genome shotgun (WGS) entry which is preliminary data.</text>
</comment>
<keyword evidence="1 3" id="KW-0808">Transferase</keyword>
<feature type="domain" description="Erythromycin biosynthesis protein CIII-like C-terminal" evidence="2">
    <location>
        <begin position="335"/>
        <end position="452"/>
    </location>
</feature>
<dbReference type="GO" id="GO:0008194">
    <property type="term" value="F:UDP-glycosyltransferase activity"/>
    <property type="evidence" value="ECO:0007669"/>
    <property type="project" value="InterPro"/>
</dbReference>
<name>A0A166PXV9_9PEZI</name>
<organism evidence="3 4">
    <name type="scientific">Colletotrichum tofieldiae</name>
    <dbReference type="NCBI Taxonomy" id="708197"/>
    <lineage>
        <taxon>Eukaryota</taxon>
        <taxon>Fungi</taxon>
        <taxon>Dikarya</taxon>
        <taxon>Ascomycota</taxon>
        <taxon>Pezizomycotina</taxon>
        <taxon>Sordariomycetes</taxon>
        <taxon>Hypocreomycetidae</taxon>
        <taxon>Glomerellales</taxon>
        <taxon>Glomerellaceae</taxon>
        <taxon>Colletotrichum</taxon>
        <taxon>Colletotrichum spaethianum species complex</taxon>
    </lineage>
</organism>
<dbReference type="InterPro" id="IPR002213">
    <property type="entry name" value="UDP_glucos_trans"/>
</dbReference>
<dbReference type="STRING" id="708197.A0A166PXV9"/>
<protein>
    <submittedName>
        <fullName evidence="3">UDP-glucuronosyl/UDP-glucosyltransferase</fullName>
    </submittedName>
</protein>
<dbReference type="PANTHER" id="PTHR21015:SF22">
    <property type="entry name" value="GLYCOSYLTRANSFERASE"/>
    <property type="match status" value="1"/>
</dbReference>
<dbReference type="InterPro" id="IPR010610">
    <property type="entry name" value="EryCIII-like_C"/>
</dbReference>
<dbReference type="Gene3D" id="3.40.50.2000">
    <property type="entry name" value="Glycogen Phosphorylase B"/>
    <property type="match status" value="3"/>
</dbReference>
<dbReference type="Proteomes" id="UP000076552">
    <property type="component" value="Unassembled WGS sequence"/>
</dbReference>
<proteinExistence type="predicted"/>
<dbReference type="CDD" id="cd03784">
    <property type="entry name" value="GT1_Gtf-like"/>
    <property type="match status" value="1"/>
</dbReference>
<sequence>MTAATANNSESHTGGKPLILIAAFPGEGHTNPLLAIATYLVEKGYEVVFISPPDFRGKIEEAGAEWIHTDNPLTDATFRALGAAASLPIGPERFAAQIKAVFLDTLPGRTEKTSEVLTLLKARDPRRQIIFIEDVFNWSFMPFRHGRSLPHGFTEAPKTIGIGVAAVVLESRDTGPVSLGLPPDSTHSGRQRNEVLQELVEKGPMKPMIDSWQNAMRSTGCTTILDKHVFRSCYTAHDAVLQLCSPSLEYPISDLPPSVEFIGVMPRKATSPDYEYPTWWSEVERAQENNKYRHVVFVSQGTVNTDYSELVLPSIEAFAHRQDVLVVVALGVRGAQLPPGFTIPPNARVLDYLPYDTILEYTDVFVSNAGYGALTHSVRNGVPIVLAGETEEKIEVTMRAVYAGLGVSLATQKPTAEQVRKGVEQVLRDTKYKKAAMKLKREGDSMDALAAVERKVKELSK</sequence>
<dbReference type="GO" id="GO:0016758">
    <property type="term" value="F:hexosyltransferase activity"/>
    <property type="evidence" value="ECO:0007669"/>
    <property type="project" value="UniProtKB-ARBA"/>
</dbReference>
<dbReference type="Pfam" id="PF06722">
    <property type="entry name" value="EryCIII-like_C"/>
    <property type="match status" value="1"/>
</dbReference>
<dbReference type="SUPFAM" id="SSF53756">
    <property type="entry name" value="UDP-Glycosyltransferase/glycogen phosphorylase"/>
    <property type="match status" value="1"/>
</dbReference>
<dbReference type="PANTHER" id="PTHR21015">
    <property type="entry name" value="UDP-N-ACETYLGLUCOSAMINE--N-ACETYLMURAMYL-(PENTAPEPTIDE) PYROPHOSPHORYL-UNDECAPRENOL N-ACETYLGLUCOSAMINE TRANSFERASE 1"/>
    <property type="match status" value="1"/>
</dbReference>
<keyword evidence="4" id="KW-1185">Reference proteome</keyword>
<gene>
    <name evidence="3" type="ORF">CT0861_10287</name>
</gene>
<evidence type="ECO:0000256" key="1">
    <source>
        <dbReference type="ARBA" id="ARBA00022679"/>
    </source>
</evidence>
<dbReference type="AlphaFoldDB" id="A0A166PXV9"/>
<dbReference type="EMBL" id="LFIV01000148">
    <property type="protein sequence ID" value="KZL67290.1"/>
    <property type="molecule type" value="Genomic_DNA"/>
</dbReference>